<feature type="region of interest" description="Disordered" evidence="1">
    <location>
        <begin position="1"/>
        <end position="42"/>
    </location>
</feature>
<dbReference type="OrthoDB" id="10476264at2759"/>
<reference evidence="2" key="2">
    <citation type="submission" date="2021-02" db="EMBL/GenBank/DDBJ databases">
        <title>Aspergillus luchuensis mut. kawachii IFO 4304 genome sequence.</title>
        <authorList>
            <person name="Mori K."/>
            <person name="Kadooka C."/>
            <person name="Goto M."/>
            <person name="Futagami T."/>
        </authorList>
    </citation>
    <scope>NUCLEOTIDE SEQUENCE</scope>
    <source>
        <strain evidence="2">IFO 4308</strain>
    </source>
</reference>
<dbReference type="RefSeq" id="XP_041543589.1">
    <property type="nucleotide sequence ID" value="XM_041689955.1"/>
</dbReference>
<sequence>MGREKQDPQREPPQNTGDTLSQASPRSEILFGTAPRESKLQTICTRTPRRHPRRMAVRSRGTPYIDFTTEAPKLKRQLEQARSRQQALGQAGQRGSEEYTAAVKQTKAPEVMVPR</sequence>
<gene>
    <name evidence="2" type="ORF">AKAW2_50169S</name>
</gene>
<dbReference type="Proteomes" id="UP000661280">
    <property type="component" value="Chromosome 5"/>
</dbReference>
<feature type="compositionally biased region" description="Basic and acidic residues" evidence="1">
    <location>
        <begin position="1"/>
        <end position="10"/>
    </location>
</feature>
<dbReference type="GeneID" id="64961149"/>
<dbReference type="KEGG" id="aluc:AKAW2_50169S"/>
<feature type="compositionally biased region" description="Low complexity" evidence="1">
    <location>
        <begin position="83"/>
        <end position="94"/>
    </location>
</feature>
<organism evidence="2 3">
    <name type="scientific">Aspergillus kawachii</name>
    <name type="common">White koji mold</name>
    <name type="synonym">Aspergillus awamori var. kawachi</name>
    <dbReference type="NCBI Taxonomy" id="1069201"/>
    <lineage>
        <taxon>Eukaryota</taxon>
        <taxon>Fungi</taxon>
        <taxon>Dikarya</taxon>
        <taxon>Ascomycota</taxon>
        <taxon>Pezizomycotina</taxon>
        <taxon>Eurotiomycetes</taxon>
        <taxon>Eurotiomycetidae</taxon>
        <taxon>Eurotiales</taxon>
        <taxon>Aspergillaceae</taxon>
        <taxon>Aspergillus</taxon>
        <taxon>Aspergillus subgen. Circumdati</taxon>
    </lineage>
</organism>
<dbReference type="AlphaFoldDB" id="A0A7R7WBD2"/>
<protein>
    <submittedName>
        <fullName evidence="2">Uncharacterized protein</fullName>
    </submittedName>
</protein>
<reference evidence="2" key="1">
    <citation type="submission" date="2021-01" db="EMBL/GenBank/DDBJ databases">
        <authorList>
            <consortium name="Aspergillus luchuensis mut. kawachii IFO 4304 genome sequencing consortium"/>
            <person name="Kazuki M."/>
            <person name="Futagami T."/>
        </authorList>
    </citation>
    <scope>NUCLEOTIDE SEQUENCE</scope>
    <source>
        <strain evidence="2">IFO 4308</strain>
    </source>
</reference>
<proteinExistence type="predicted"/>
<keyword evidence="3" id="KW-1185">Reference proteome</keyword>
<evidence type="ECO:0000313" key="2">
    <source>
        <dbReference type="EMBL" id="BCR99826.1"/>
    </source>
</evidence>
<feature type="compositionally biased region" description="Polar residues" evidence="1">
    <location>
        <begin position="12"/>
        <end position="25"/>
    </location>
</feature>
<evidence type="ECO:0000313" key="3">
    <source>
        <dbReference type="Proteomes" id="UP000661280"/>
    </source>
</evidence>
<feature type="region of interest" description="Disordered" evidence="1">
    <location>
        <begin position="83"/>
        <end position="115"/>
    </location>
</feature>
<name>A0A7R7WBD2_ASPKA</name>
<dbReference type="EMBL" id="AP024429">
    <property type="protein sequence ID" value="BCR99826.1"/>
    <property type="molecule type" value="Genomic_DNA"/>
</dbReference>
<accession>A0A7R7WBD2</accession>
<evidence type="ECO:0000256" key="1">
    <source>
        <dbReference type="SAM" id="MobiDB-lite"/>
    </source>
</evidence>